<comment type="caution">
    <text evidence="4">The sequence shown here is derived from an EMBL/GenBank/DDBJ whole genome shotgun (WGS) entry which is preliminary data.</text>
</comment>
<organism evidence="4 5">
    <name type="scientific">Saccharothrix yanglingensis</name>
    <dbReference type="NCBI Taxonomy" id="659496"/>
    <lineage>
        <taxon>Bacteria</taxon>
        <taxon>Bacillati</taxon>
        <taxon>Actinomycetota</taxon>
        <taxon>Actinomycetes</taxon>
        <taxon>Pseudonocardiales</taxon>
        <taxon>Pseudonocardiaceae</taxon>
        <taxon>Saccharothrix</taxon>
    </lineage>
</organism>
<dbReference type="SUPFAM" id="SSF53335">
    <property type="entry name" value="S-adenosyl-L-methionine-dependent methyltransferases"/>
    <property type="match status" value="2"/>
</dbReference>
<keyword evidence="1" id="KW-0808">Transferase</keyword>
<dbReference type="Pfam" id="PF08242">
    <property type="entry name" value="Methyltransf_12"/>
    <property type="match status" value="2"/>
</dbReference>
<dbReference type="PANTHER" id="PTHR43861:SF3">
    <property type="entry name" value="PUTATIVE (AFU_ORTHOLOGUE AFUA_2G14390)-RELATED"/>
    <property type="match status" value="1"/>
</dbReference>
<dbReference type="CDD" id="cd02440">
    <property type="entry name" value="AdoMet_MTases"/>
    <property type="match status" value="2"/>
</dbReference>
<feature type="domain" description="Methyltransferase type 12" evidence="3">
    <location>
        <begin position="623"/>
        <end position="723"/>
    </location>
</feature>
<evidence type="ECO:0000259" key="3">
    <source>
        <dbReference type="Pfam" id="PF08242"/>
    </source>
</evidence>
<evidence type="ECO:0000313" key="5">
    <source>
        <dbReference type="Proteomes" id="UP001225605"/>
    </source>
</evidence>
<feature type="compositionally biased region" description="Basic and acidic residues" evidence="2">
    <location>
        <begin position="247"/>
        <end position="257"/>
    </location>
</feature>
<dbReference type="EMBL" id="NSDM01000026">
    <property type="protein sequence ID" value="MDQ2588959.1"/>
    <property type="molecule type" value="Genomic_DNA"/>
</dbReference>
<dbReference type="InterPro" id="IPR029063">
    <property type="entry name" value="SAM-dependent_MTases_sf"/>
</dbReference>
<keyword evidence="5" id="KW-1185">Reference proteome</keyword>
<evidence type="ECO:0000313" key="4">
    <source>
        <dbReference type="EMBL" id="MDQ2588959.1"/>
    </source>
</evidence>
<protein>
    <recommendedName>
        <fullName evidence="3">Methyltransferase type 12 domain-containing protein</fullName>
    </recommendedName>
</protein>
<feature type="domain" description="Methyltransferase type 12" evidence="3">
    <location>
        <begin position="113"/>
        <end position="218"/>
    </location>
</feature>
<evidence type="ECO:0000256" key="2">
    <source>
        <dbReference type="SAM" id="MobiDB-lite"/>
    </source>
</evidence>
<name>A0ABU0XCK0_9PSEU</name>
<reference evidence="4 5" key="1">
    <citation type="submission" date="2017-06" db="EMBL/GenBank/DDBJ databases">
        <title>Cultured bacterium strain Saccharothrix yanglingensis Hhs.015.</title>
        <authorList>
            <person name="Xia Y."/>
        </authorList>
    </citation>
    <scope>NUCLEOTIDE SEQUENCE [LARGE SCALE GENOMIC DNA]</scope>
    <source>
        <strain evidence="4 5">Hhs.015</strain>
    </source>
</reference>
<accession>A0ABU0XCK0</accession>
<proteinExistence type="predicted"/>
<dbReference type="Gene3D" id="3.40.50.150">
    <property type="entry name" value="Vaccinia Virus protein VP39"/>
    <property type="match status" value="2"/>
</dbReference>
<sequence length="808" mass="85729">MSPEQTAELIALLADHPWIASAVQDGPRVRIRPTRAATAMRPTPGPLVLEHLEHWGEVYDFTYSTGAARPVGEPDFSGWRSSETGEPFPVEHMTDWVERTVDLVLAARPRWVLELGCGTGLLAHRLRPHLAGYVGTDVAQSAVDRLAAEADPSCAYVRAAAHEVASPGVLAALARAGFPAEGPDCVLVNSVTQHFPHVEYLAAVVVDALRLLAPGGSLVIGDVRHAGLLEAHCRRVEAAADPDPSTLDERARSRAERDDELNFDPATLAAAAAGAGRPVRVSVHPKALRADTELTRYRFDAVLRVDTSTTVRPADVPWSGTADLVGAVDAGRPVRVTGIPNRLLSPEPGGVTARELGDALVGRDAAVLLDVRDPALLEVVAPASAAAAPAALVAAGPARAHEPFTAFLVRRLGEVARVAARRNGLPAPVVTVDADPLADAARAADAAIDAEDARRLPAFLRDLDRVALLAMAATLGQAGAEGTAEEVADALRAAPRHRWIVRRWLAALVEEGMIAHDGRTYRDVLAVSRAELEEAVRDIDRARRGMGYPPELTRFFQSATRYLPELLRDEVALQSLLFADGETGTAEGAYRDNPVNRYANAAVAHLVRAHAGTRPAGRPLRVLEVGAGVGGTTADVLAALADVPLDYLFTDVSRFFLLDAEERFAGVDGLRFGTFDIDGDPAGQGVGAGELDVVLGANVLHNARDLGATLRGLRDLLVPGGLLVFVDTTREIRQLLTSMQFLMSARAGREPAGSGDFRAGTGRIFPTEAEWTTELLVAGFEPVGCLPPPGHALRPIGVQVFAAVRPSS</sequence>
<gene>
    <name evidence="4" type="ORF">CKY47_34465</name>
</gene>
<feature type="region of interest" description="Disordered" evidence="2">
    <location>
        <begin position="239"/>
        <end position="260"/>
    </location>
</feature>
<dbReference type="InterPro" id="IPR013217">
    <property type="entry name" value="Methyltransf_12"/>
</dbReference>
<dbReference type="Proteomes" id="UP001225605">
    <property type="component" value="Unassembled WGS sequence"/>
</dbReference>
<evidence type="ECO:0000256" key="1">
    <source>
        <dbReference type="ARBA" id="ARBA00022679"/>
    </source>
</evidence>
<dbReference type="PANTHER" id="PTHR43861">
    <property type="entry name" value="TRANS-ACONITATE 2-METHYLTRANSFERASE-RELATED"/>
    <property type="match status" value="1"/>
</dbReference>